<dbReference type="InterPro" id="IPR001663">
    <property type="entry name" value="Rng_hydr_dOase-A"/>
</dbReference>
<dbReference type="GO" id="GO:0005506">
    <property type="term" value="F:iron ion binding"/>
    <property type="evidence" value="ECO:0007669"/>
    <property type="project" value="InterPro"/>
</dbReference>
<evidence type="ECO:0000256" key="5">
    <source>
        <dbReference type="ARBA" id="ARBA00022964"/>
    </source>
</evidence>
<dbReference type="PANTHER" id="PTHR43756:SF1">
    <property type="entry name" value="3-PHENYLPROPIONATE_CINNAMIC ACID DIOXYGENASE SUBUNIT ALPHA"/>
    <property type="match status" value="1"/>
</dbReference>
<dbReference type="SUPFAM" id="SSF55961">
    <property type="entry name" value="Bet v1-like"/>
    <property type="match status" value="1"/>
</dbReference>
<evidence type="ECO:0000256" key="1">
    <source>
        <dbReference type="ARBA" id="ARBA00008751"/>
    </source>
</evidence>
<dbReference type="EC" id="1.14.12.-" evidence="11"/>
<evidence type="ECO:0000256" key="8">
    <source>
        <dbReference type="ARBA" id="ARBA00023014"/>
    </source>
</evidence>
<name>A0A7W7F5X7_9SPHN</name>
<keyword evidence="6 11" id="KW-0560">Oxidoreductase</keyword>
<organism evidence="11 12">
    <name type="scientific">Sphingosinicella soli</name>
    <dbReference type="NCBI Taxonomy" id="333708"/>
    <lineage>
        <taxon>Bacteria</taxon>
        <taxon>Pseudomonadati</taxon>
        <taxon>Pseudomonadota</taxon>
        <taxon>Alphaproteobacteria</taxon>
        <taxon>Sphingomonadales</taxon>
        <taxon>Sphingosinicellaceae</taxon>
        <taxon>Sphingosinicella</taxon>
    </lineage>
</organism>
<keyword evidence="8" id="KW-0411">Iron-sulfur</keyword>
<evidence type="ECO:0000259" key="10">
    <source>
        <dbReference type="PROSITE" id="PS51296"/>
    </source>
</evidence>
<accession>A0A7W7F5X7</accession>
<dbReference type="PANTHER" id="PTHR43756">
    <property type="entry name" value="CHOLINE MONOOXYGENASE, CHLOROPLASTIC"/>
    <property type="match status" value="1"/>
</dbReference>
<evidence type="ECO:0000256" key="4">
    <source>
        <dbReference type="ARBA" id="ARBA00022797"/>
    </source>
</evidence>
<dbReference type="GO" id="GO:0051213">
    <property type="term" value="F:dioxygenase activity"/>
    <property type="evidence" value="ECO:0007669"/>
    <property type="project" value="UniProtKB-KW"/>
</dbReference>
<reference evidence="11 12" key="1">
    <citation type="submission" date="2020-08" db="EMBL/GenBank/DDBJ databases">
        <title>Genomic Encyclopedia of Type Strains, Phase IV (KMG-IV): sequencing the most valuable type-strain genomes for metagenomic binning, comparative biology and taxonomic classification.</title>
        <authorList>
            <person name="Goeker M."/>
        </authorList>
    </citation>
    <scope>NUCLEOTIDE SEQUENCE [LARGE SCALE GENOMIC DNA]</scope>
    <source>
        <strain evidence="11 12">DSM 17328</strain>
    </source>
</reference>
<evidence type="ECO:0000256" key="3">
    <source>
        <dbReference type="ARBA" id="ARBA00022723"/>
    </source>
</evidence>
<keyword evidence="3" id="KW-0479">Metal-binding</keyword>
<comment type="caution">
    <text evidence="11">The sequence shown here is derived from an EMBL/GenBank/DDBJ whole genome shotgun (WGS) entry which is preliminary data.</text>
</comment>
<dbReference type="SUPFAM" id="SSF50022">
    <property type="entry name" value="ISP domain"/>
    <property type="match status" value="1"/>
</dbReference>
<gene>
    <name evidence="11" type="ORF">GGQ98_000721</name>
</gene>
<dbReference type="Gene3D" id="3.90.380.10">
    <property type="entry name" value="Naphthalene 1,2-dioxygenase Alpha Subunit, Chain A, domain 1"/>
    <property type="match status" value="1"/>
</dbReference>
<dbReference type="RefSeq" id="WP_341534122.1">
    <property type="nucleotide sequence ID" value="NZ_JACHNZ010000005.1"/>
</dbReference>
<keyword evidence="5 11" id="KW-0223">Dioxygenase</keyword>
<dbReference type="InterPro" id="IPR043266">
    <property type="entry name" value="RHO_NdoB-like_C"/>
</dbReference>
<dbReference type="PROSITE" id="PS00570">
    <property type="entry name" value="RING_HYDROXYL_ALPHA"/>
    <property type="match status" value="1"/>
</dbReference>
<comment type="similarity">
    <text evidence="1">Belongs to the bacterial ring-hydroxylating dioxygenase alpha subunit family.</text>
</comment>
<dbReference type="Gene3D" id="2.102.10.10">
    <property type="entry name" value="Rieske [2Fe-2S] iron-sulphur domain"/>
    <property type="match status" value="1"/>
</dbReference>
<dbReference type="CDD" id="cd08881">
    <property type="entry name" value="RHO_alpha_C_NDO-like"/>
    <property type="match status" value="1"/>
</dbReference>
<dbReference type="GO" id="GO:0051537">
    <property type="term" value="F:2 iron, 2 sulfur cluster binding"/>
    <property type="evidence" value="ECO:0007669"/>
    <property type="project" value="UniProtKB-KW"/>
</dbReference>
<dbReference type="Pfam" id="PF00848">
    <property type="entry name" value="Ring_hydroxyl_A"/>
    <property type="match status" value="1"/>
</dbReference>
<dbReference type="Proteomes" id="UP000566324">
    <property type="component" value="Unassembled WGS sequence"/>
</dbReference>
<keyword evidence="9" id="KW-0520">NAD</keyword>
<dbReference type="EMBL" id="JACHNZ010000005">
    <property type="protein sequence ID" value="MBB4631114.1"/>
    <property type="molecule type" value="Genomic_DNA"/>
</dbReference>
<proteinExistence type="inferred from homology"/>
<feature type="domain" description="Rieske" evidence="10">
    <location>
        <begin position="52"/>
        <end position="163"/>
    </location>
</feature>
<dbReference type="InterPro" id="IPR015879">
    <property type="entry name" value="Ring_hydroxy_dOase_asu_C_dom"/>
</dbReference>
<dbReference type="Pfam" id="PF00355">
    <property type="entry name" value="Rieske"/>
    <property type="match status" value="1"/>
</dbReference>
<evidence type="ECO:0000256" key="7">
    <source>
        <dbReference type="ARBA" id="ARBA00023004"/>
    </source>
</evidence>
<protein>
    <submittedName>
        <fullName evidence="11">Ethylbenzene dioxygenase alpha subunit</fullName>
        <ecNumber evidence="11">1.14.12.-</ecNumber>
    </submittedName>
</protein>
<dbReference type="PRINTS" id="PR00090">
    <property type="entry name" value="RNGDIOXGNASE"/>
</dbReference>
<evidence type="ECO:0000256" key="2">
    <source>
        <dbReference type="ARBA" id="ARBA00022714"/>
    </source>
</evidence>
<dbReference type="InterPro" id="IPR036922">
    <property type="entry name" value="Rieske_2Fe-2S_sf"/>
</dbReference>
<sequence>MAQASTMTRDRQSILSELPNFVNLDSYEIDRRIFWDKDLYALELERIFARCWNFIAHTSQIPEPGDFLTTVIGEDGVIVCRAEDGEVYAFLNSCTHRGNRVCFAEVGRARRFTCNFHGWSFGLDGSLASVSRPQLYDGNPTFDKAKLGLHQARVENYKGMYFATFDPDAPSLDEYLGDFRWYLDVILDNAEGGIEFIDGNIKSRLKCNWKFPAENFVGDAYHATWTHSSALIAMFGKAPTIHSDRSYQVNVNGHGWEFGLDFIGNAATLKSPEIVEYLREQEARFAERLGKVRSRMVGALSSANVFPNLSFLVGHNTFRTWNPRGPHETELHTWVYLNASAPETLKEHYRRGVMLTFSPAGLFEMDDGENFENCTSTNAGVVTRKQKLHFGMGIDSKIESESLKGNVYKSQLNEANQRAFYQRWADLMSSETWSDVPRR</sequence>
<dbReference type="CDD" id="cd03469">
    <property type="entry name" value="Rieske_RO_Alpha_N"/>
    <property type="match status" value="1"/>
</dbReference>
<keyword evidence="7" id="KW-0408">Iron</keyword>
<evidence type="ECO:0000256" key="6">
    <source>
        <dbReference type="ARBA" id="ARBA00023002"/>
    </source>
</evidence>
<evidence type="ECO:0000313" key="12">
    <source>
        <dbReference type="Proteomes" id="UP000566324"/>
    </source>
</evidence>
<keyword evidence="4" id="KW-0058">Aromatic hydrocarbons catabolism</keyword>
<dbReference type="InterPro" id="IPR015881">
    <property type="entry name" value="ARHD_Rieske_2Fe_2S"/>
</dbReference>
<dbReference type="PROSITE" id="PS51296">
    <property type="entry name" value="RIESKE"/>
    <property type="match status" value="1"/>
</dbReference>
<evidence type="ECO:0000256" key="9">
    <source>
        <dbReference type="ARBA" id="ARBA00023027"/>
    </source>
</evidence>
<keyword evidence="2" id="KW-0001">2Fe-2S</keyword>
<dbReference type="InterPro" id="IPR017941">
    <property type="entry name" value="Rieske_2Fe-2S"/>
</dbReference>
<keyword evidence="12" id="KW-1185">Reference proteome</keyword>
<dbReference type="AlphaFoldDB" id="A0A7W7F5X7"/>
<evidence type="ECO:0000313" key="11">
    <source>
        <dbReference type="EMBL" id="MBB4631114.1"/>
    </source>
</evidence>